<accession>A0A0B0HDN8</accession>
<organism evidence="1 2">
    <name type="scientific">Solemya velum gill symbiont</name>
    <dbReference type="NCBI Taxonomy" id="2340"/>
    <lineage>
        <taxon>Bacteria</taxon>
        <taxon>Pseudomonadati</taxon>
        <taxon>Pseudomonadota</taxon>
        <taxon>Gammaproteobacteria</taxon>
        <taxon>sulfur-oxidizing symbionts</taxon>
    </lineage>
</organism>
<evidence type="ECO:0000313" key="2">
    <source>
        <dbReference type="Proteomes" id="UP000030856"/>
    </source>
</evidence>
<dbReference type="Gene3D" id="1.10.600.10">
    <property type="entry name" value="Farnesyl Diphosphate Synthase"/>
    <property type="match status" value="1"/>
</dbReference>
<comment type="caution">
    <text evidence="1">The sequence shown here is derived from an EMBL/GenBank/DDBJ whole genome shotgun (WGS) entry which is preliminary data.</text>
</comment>
<dbReference type="InterPro" id="IPR008949">
    <property type="entry name" value="Isoprenoid_synthase_dom_sf"/>
</dbReference>
<gene>
    <name evidence="1" type="ORF">JV46_11570</name>
</gene>
<dbReference type="AlphaFoldDB" id="A0A0B0HDN8"/>
<proteinExistence type="predicted"/>
<dbReference type="GO" id="GO:0051996">
    <property type="term" value="F:squalene synthase [NAD(P)H] activity"/>
    <property type="evidence" value="ECO:0007669"/>
    <property type="project" value="UniProtKB-EC"/>
</dbReference>
<name>A0A0B0HDN8_SOVGS</name>
<keyword evidence="1" id="KW-0808">Transferase</keyword>
<dbReference type="STRING" id="2340.JV46_11570"/>
<dbReference type="EMBL" id="JRAA01000001">
    <property type="protein sequence ID" value="KHF25566.1"/>
    <property type="molecule type" value="Genomic_DNA"/>
</dbReference>
<sequence length="227" mass="25828">MHEQAAEEYGFPNSTTPAGSTAYYIVRFSPQQLQQRQALLFAWYRELQRLTEIEERAVASAKLAWWLTEITDNFDTSRHPLVEAMQQQKINRQEHLLDMLNGIATLVQENRFSVNEARLIGGSFSQLLTLPYTEEPAALETAAQVGSFDYLVRQLAKEPVANPAPLEEIELPKCELPPGPVTAQAVVADRLAEKIRRGQGSKENAPLELTPIEILWHVWRKRHAMRQ</sequence>
<keyword evidence="2" id="KW-1185">Reference proteome</keyword>
<dbReference type="InterPro" id="IPR002060">
    <property type="entry name" value="Squ/phyt_synthse"/>
</dbReference>
<evidence type="ECO:0000313" key="1">
    <source>
        <dbReference type="EMBL" id="KHF25566.1"/>
    </source>
</evidence>
<dbReference type="RefSeq" id="WP_043115236.1">
    <property type="nucleotide sequence ID" value="NZ_JRAA01000001.1"/>
</dbReference>
<reference evidence="1 2" key="1">
    <citation type="journal article" date="2014" name="BMC Genomics">
        <title>The genome of the intracellular bacterium of the coastal bivalve, Solemya velum: a blueprint for thriving in and out of symbiosis.</title>
        <authorList>
            <person name="Dmytrenko O."/>
            <person name="Russell S.L."/>
            <person name="Loo W.T."/>
            <person name="Fontanez K.M."/>
            <person name="Liao L."/>
            <person name="Roeselers G."/>
            <person name="Sharma R."/>
            <person name="Stewart F.J."/>
            <person name="Newton I.L."/>
            <person name="Woyke T."/>
            <person name="Wu D."/>
            <person name="Lang J.M."/>
            <person name="Eisen J.A."/>
            <person name="Cavanaugh C.M."/>
        </authorList>
    </citation>
    <scope>NUCLEOTIDE SEQUENCE [LARGE SCALE GENOMIC DNA]</scope>
    <source>
        <strain evidence="1 2">WH</strain>
    </source>
</reference>
<dbReference type="EC" id="2.5.1.21" evidence="1"/>
<dbReference type="Pfam" id="PF00494">
    <property type="entry name" value="SQS_PSY"/>
    <property type="match status" value="1"/>
</dbReference>
<protein>
    <submittedName>
        <fullName evidence="1">Farnesyl-diphosphate farnesyltransferase</fullName>
        <ecNumber evidence="1">2.5.1.21</ecNumber>
    </submittedName>
</protein>
<dbReference type="SUPFAM" id="SSF48576">
    <property type="entry name" value="Terpenoid synthases"/>
    <property type="match status" value="1"/>
</dbReference>
<dbReference type="Proteomes" id="UP000030856">
    <property type="component" value="Unassembled WGS sequence"/>
</dbReference>